<comment type="subcellular location">
    <subcellularLocation>
        <location evidence="1 11">Golgi apparatus membrane</location>
        <topology evidence="1 11">Single-pass type II membrane protein</topology>
    </subcellularLocation>
</comment>
<dbReference type="GO" id="GO:0006493">
    <property type="term" value="P:protein O-linked glycosylation"/>
    <property type="evidence" value="ECO:0007669"/>
    <property type="project" value="TreeGrafter"/>
</dbReference>
<dbReference type="EMBL" id="QNGE01002221">
    <property type="protein sequence ID" value="KAA3675956.1"/>
    <property type="molecule type" value="Genomic_DNA"/>
</dbReference>
<keyword evidence="10" id="KW-0325">Glycoprotein</keyword>
<dbReference type="InterPro" id="IPR002659">
    <property type="entry name" value="Glyco_trans_31"/>
</dbReference>
<name>A0A5J4NK40_9TREM</name>
<dbReference type="AlphaFoldDB" id="A0A5J4NK40"/>
<dbReference type="Pfam" id="PF01762">
    <property type="entry name" value="Galactosyl_T"/>
    <property type="match status" value="1"/>
</dbReference>
<keyword evidence="13" id="KW-1185">Reference proteome</keyword>
<feature type="transmembrane region" description="Helical" evidence="11">
    <location>
        <begin position="47"/>
        <end position="69"/>
    </location>
</feature>
<dbReference type="PANTHER" id="PTHR11214:SF314">
    <property type="entry name" value="HEXOSYLTRANSFERASE"/>
    <property type="match status" value="1"/>
</dbReference>
<dbReference type="GO" id="GO:0000139">
    <property type="term" value="C:Golgi membrane"/>
    <property type="evidence" value="ECO:0007669"/>
    <property type="project" value="UniProtKB-SubCell"/>
</dbReference>
<evidence type="ECO:0000256" key="6">
    <source>
        <dbReference type="ARBA" id="ARBA00022968"/>
    </source>
</evidence>
<dbReference type="Gene3D" id="3.90.550.50">
    <property type="match status" value="1"/>
</dbReference>
<organism evidence="12 13">
    <name type="scientific">Paragonimus westermani</name>
    <dbReference type="NCBI Taxonomy" id="34504"/>
    <lineage>
        <taxon>Eukaryota</taxon>
        <taxon>Metazoa</taxon>
        <taxon>Spiralia</taxon>
        <taxon>Lophotrochozoa</taxon>
        <taxon>Platyhelminthes</taxon>
        <taxon>Trematoda</taxon>
        <taxon>Digenea</taxon>
        <taxon>Plagiorchiida</taxon>
        <taxon>Troglotremata</taxon>
        <taxon>Troglotrematidae</taxon>
        <taxon>Paragonimus</taxon>
    </lineage>
</organism>
<dbReference type="Proteomes" id="UP000324629">
    <property type="component" value="Unassembled WGS sequence"/>
</dbReference>
<evidence type="ECO:0000256" key="1">
    <source>
        <dbReference type="ARBA" id="ARBA00004323"/>
    </source>
</evidence>
<keyword evidence="9 11" id="KW-0472">Membrane</keyword>
<evidence type="ECO:0000256" key="9">
    <source>
        <dbReference type="ARBA" id="ARBA00023136"/>
    </source>
</evidence>
<evidence type="ECO:0000313" key="12">
    <source>
        <dbReference type="EMBL" id="KAA3675956.1"/>
    </source>
</evidence>
<keyword evidence="5 11" id="KW-0812">Transmembrane</keyword>
<evidence type="ECO:0000256" key="5">
    <source>
        <dbReference type="ARBA" id="ARBA00022692"/>
    </source>
</evidence>
<dbReference type="FunFam" id="3.90.550.50:FF:000001">
    <property type="entry name" value="Hexosyltransferase"/>
    <property type="match status" value="1"/>
</dbReference>
<evidence type="ECO:0000256" key="8">
    <source>
        <dbReference type="ARBA" id="ARBA00023034"/>
    </source>
</evidence>
<comment type="caution">
    <text evidence="12">The sequence shown here is derived from an EMBL/GenBank/DDBJ whole genome shotgun (WGS) entry which is preliminary data.</text>
</comment>
<evidence type="ECO:0000256" key="3">
    <source>
        <dbReference type="ARBA" id="ARBA00022676"/>
    </source>
</evidence>
<keyword evidence="7 11" id="KW-1133">Transmembrane helix</keyword>
<reference evidence="12 13" key="1">
    <citation type="journal article" date="2019" name="Gigascience">
        <title>Whole-genome sequence of the oriental lung fluke Paragonimus westermani.</title>
        <authorList>
            <person name="Oey H."/>
            <person name="Zakrzewski M."/>
            <person name="Narain K."/>
            <person name="Devi K.R."/>
            <person name="Agatsuma T."/>
            <person name="Nawaratna S."/>
            <person name="Gobert G.N."/>
            <person name="Jones M.K."/>
            <person name="Ragan M.A."/>
            <person name="McManus D.P."/>
            <person name="Krause L."/>
        </authorList>
    </citation>
    <scope>NUCLEOTIDE SEQUENCE [LARGE SCALE GENOMIC DNA]</scope>
    <source>
        <strain evidence="12 13">IND2009</strain>
    </source>
</reference>
<accession>A0A5J4NK40</accession>
<keyword evidence="4" id="KW-0808">Transferase</keyword>
<evidence type="ECO:0000256" key="2">
    <source>
        <dbReference type="ARBA" id="ARBA00008661"/>
    </source>
</evidence>
<dbReference type="PANTHER" id="PTHR11214">
    <property type="entry name" value="BETA-1,3-N-ACETYLGLUCOSAMINYLTRANSFERASE"/>
    <property type="match status" value="1"/>
</dbReference>
<keyword evidence="3 11" id="KW-0328">Glycosyltransferase</keyword>
<gene>
    <name evidence="12" type="ORF">DEA37_0005448</name>
</gene>
<comment type="similarity">
    <text evidence="2 11">Belongs to the glycosyltransferase 31 family.</text>
</comment>
<proteinExistence type="inferred from homology"/>
<keyword evidence="8 11" id="KW-0333">Golgi apparatus</keyword>
<keyword evidence="6 11" id="KW-0735">Signal-anchor</keyword>
<sequence length="350" mass="40675">MRNKLSMQLALTAKMCGCSISRYTRSTVVENPFKSVRRLLRGWKGKLCLLLVTLLLLLLTFVWCAYYFAPYRLAFDIKVATFNWTILNKETCSQQNQPLLLIIIRSSPDRWDRRKAIRATWGDPCTYDRLRVHYMFLVGTYAGWNKVTVNQLLQLEFSLYRDIAQYDYADGYTRLSLKQIAAFTIAIKYCSNFPFVFMTDEDFLVHIPNLVSYIETIKTDDYATFIGGYLYNDSSPVRQRLNRYYVPAEVYPNGTYPWFTAGGATLLATQLIERLLVELPKLPTRLHLEDVTTGIILQKLQIKPRNIEKICILWGSCQDIPFEKRIAVHGYETTADLKRDWNKLNLPSTC</sequence>
<dbReference type="GO" id="GO:0016758">
    <property type="term" value="F:hexosyltransferase activity"/>
    <property type="evidence" value="ECO:0007669"/>
    <property type="project" value="InterPro"/>
</dbReference>
<evidence type="ECO:0000256" key="7">
    <source>
        <dbReference type="ARBA" id="ARBA00022989"/>
    </source>
</evidence>
<evidence type="ECO:0000256" key="4">
    <source>
        <dbReference type="ARBA" id="ARBA00022679"/>
    </source>
</evidence>
<dbReference type="EC" id="2.4.1.-" evidence="11"/>
<evidence type="ECO:0000256" key="11">
    <source>
        <dbReference type="RuleBase" id="RU363063"/>
    </source>
</evidence>
<evidence type="ECO:0000313" key="13">
    <source>
        <dbReference type="Proteomes" id="UP000324629"/>
    </source>
</evidence>
<evidence type="ECO:0000256" key="10">
    <source>
        <dbReference type="ARBA" id="ARBA00023180"/>
    </source>
</evidence>
<protein>
    <recommendedName>
        <fullName evidence="11">Hexosyltransferase</fullName>
        <ecNumber evidence="11">2.4.1.-</ecNumber>
    </recommendedName>
</protein>